<dbReference type="AlphaFoldDB" id="A0A4Q5LD71"/>
<dbReference type="PRINTS" id="PR00081">
    <property type="entry name" value="GDHRDH"/>
</dbReference>
<dbReference type="RefSeq" id="WP_129920408.1">
    <property type="nucleotide sequence ID" value="NZ_SEWE01000010.1"/>
</dbReference>
<dbReference type="Gene3D" id="3.40.50.720">
    <property type="entry name" value="NAD(P)-binding Rossmann-like Domain"/>
    <property type="match status" value="1"/>
</dbReference>
<dbReference type="CDD" id="cd05327">
    <property type="entry name" value="retinol-DH_like_SDR_c_like"/>
    <property type="match status" value="1"/>
</dbReference>
<organism evidence="2 3">
    <name type="scientific">Hymenobacter persicinus</name>
    <dbReference type="NCBI Taxonomy" id="2025506"/>
    <lineage>
        <taxon>Bacteria</taxon>
        <taxon>Pseudomonadati</taxon>
        <taxon>Bacteroidota</taxon>
        <taxon>Cytophagia</taxon>
        <taxon>Cytophagales</taxon>
        <taxon>Hymenobacteraceae</taxon>
        <taxon>Hymenobacter</taxon>
    </lineage>
</organism>
<gene>
    <name evidence="2" type="ORF">EWM57_06925</name>
</gene>
<accession>A0A4Q5LD71</accession>
<dbReference type="SUPFAM" id="SSF51735">
    <property type="entry name" value="NAD(P)-binding Rossmann-fold domains"/>
    <property type="match status" value="1"/>
</dbReference>
<dbReference type="Proteomes" id="UP000294155">
    <property type="component" value="Unassembled WGS sequence"/>
</dbReference>
<keyword evidence="3" id="KW-1185">Reference proteome</keyword>
<proteinExistence type="predicted"/>
<dbReference type="PANTHER" id="PTHR43157:SF31">
    <property type="entry name" value="PHOSPHATIDYLINOSITOL-GLYCAN BIOSYNTHESIS CLASS F PROTEIN"/>
    <property type="match status" value="1"/>
</dbReference>
<reference evidence="2 3" key="1">
    <citation type="submission" date="2019-02" db="EMBL/GenBank/DDBJ databases">
        <title>Bacterial novel species isolated from soil.</title>
        <authorList>
            <person name="Jung H.-Y."/>
        </authorList>
    </citation>
    <scope>NUCLEOTIDE SEQUENCE [LARGE SCALE GENOMIC DNA]</scope>
    <source>
        <strain evidence="2 3">1-3-3-3</strain>
    </source>
</reference>
<sequence length="292" mass="31240">MAAFVDPHLLRGKTVLITGASGGIGFVTARELARRGAHLVLVCRDPARAENSQAAIVEAVPGAQADVLLCDLSLIANVRELAAEVGRRYDKLDVLVNNAGVMPGPLTITAEGHELSWATNHLSVHALTNLLLPQLDAAGQARVVTVASDGHWLGEIEPSQAARNDPEKYSSFAAYCDSKLANILFTNELAHRLDLTGITANCLHPGIVNTGLVPPTRSGLLKTVWGLGKPFMVSPERGAQTSIFLASAPEVQHISGRYFKHSKPARLLSSRAQNRAEASRLWRISEEETGIG</sequence>
<dbReference type="EMBL" id="SEWE01000010">
    <property type="protein sequence ID" value="RYU81302.1"/>
    <property type="molecule type" value="Genomic_DNA"/>
</dbReference>
<dbReference type="OrthoDB" id="597510at2"/>
<dbReference type="PANTHER" id="PTHR43157">
    <property type="entry name" value="PHOSPHATIDYLINOSITOL-GLYCAN BIOSYNTHESIS CLASS F PROTEIN-RELATED"/>
    <property type="match status" value="1"/>
</dbReference>
<evidence type="ECO:0000313" key="3">
    <source>
        <dbReference type="Proteomes" id="UP000294155"/>
    </source>
</evidence>
<protein>
    <submittedName>
        <fullName evidence="2">SDR family oxidoreductase</fullName>
    </submittedName>
</protein>
<evidence type="ECO:0000256" key="1">
    <source>
        <dbReference type="ARBA" id="ARBA00023002"/>
    </source>
</evidence>
<dbReference type="Pfam" id="PF00106">
    <property type="entry name" value="adh_short"/>
    <property type="match status" value="1"/>
</dbReference>
<comment type="caution">
    <text evidence="2">The sequence shown here is derived from an EMBL/GenBank/DDBJ whole genome shotgun (WGS) entry which is preliminary data.</text>
</comment>
<dbReference type="GO" id="GO:0016491">
    <property type="term" value="F:oxidoreductase activity"/>
    <property type="evidence" value="ECO:0007669"/>
    <property type="project" value="UniProtKB-KW"/>
</dbReference>
<keyword evidence="1" id="KW-0560">Oxidoreductase</keyword>
<name>A0A4Q5LD71_9BACT</name>
<dbReference type="InterPro" id="IPR036291">
    <property type="entry name" value="NAD(P)-bd_dom_sf"/>
</dbReference>
<evidence type="ECO:0000313" key="2">
    <source>
        <dbReference type="EMBL" id="RYU81302.1"/>
    </source>
</evidence>
<dbReference type="InterPro" id="IPR002347">
    <property type="entry name" value="SDR_fam"/>
</dbReference>